<sequence length="69" mass="8234">MTRKKNSLILIIKIKRKRQRKEEYILQTGKESFGWWEEAQQAEWKMVLEPRTDYRSIGYDGSAHYSAGV</sequence>
<gene>
    <name evidence="1" type="ORF">E5259_22580</name>
</gene>
<reference evidence="1 2" key="1">
    <citation type="submission" date="2019-04" db="EMBL/GenBank/DDBJ databases">
        <authorList>
            <person name="Schori C."/>
            <person name="Ahrens C."/>
        </authorList>
    </citation>
    <scope>NUCLEOTIDE SEQUENCE [LARGE SCALE GENOMIC DNA]</scope>
    <source>
        <strain evidence="1 2">DSM 2950</strain>
    </source>
</reference>
<accession>A0A7G5MZV0</accession>
<name>A0A7G5MZV0_9FIRM</name>
<protein>
    <submittedName>
        <fullName evidence="1">Uncharacterized protein</fullName>
    </submittedName>
</protein>
<dbReference type="AlphaFoldDB" id="A0A7G5MZV0"/>
<dbReference type="Proteomes" id="UP000515789">
    <property type="component" value="Chromosome"/>
</dbReference>
<dbReference type="RefSeq" id="WP_018596112.1">
    <property type="nucleotide sequence ID" value="NZ_AP031416.1"/>
</dbReference>
<dbReference type="EMBL" id="CP039126">
    <property type="protein sequence ID" value="QMW80143.1"/>
    <property type="molecule type" value="Genomic_DNA"/>
</dbReference>
<organism evidence="1 2">
    <name type="scientific">Blautia producta</name>
    <dbReference type="NCBI Taxonomy" id="33035"/>
    <lineage>
        <taxon>Bacteria</taxon>
        <taxon>Bacillati</taxon>
        <taxon>Bacillota</taxon>
        <taxon>Clostridia</taxon>
        <taxon>Lachnospirales</taxon>
        <taxon>Lachnospiraceae</taxon>
        <taxon>Blautia</taxon>
    </lineage>
</organism>
<evidence type="ECO:0000313" key="2">
    <source>
        <dbReference type="Proteomes" id="UP000515789"/>
    </source>
</evidence>
<proteinExistence type="predicted"/>
<evidence type="ECO:0000313" key="1">
    <source>
        <dbReference type="EMBL" id="QMW80143.1"/>
    </source>
</evidence>